<keyword evidence="3" id="KW-1185">Reference proteome</keyword>
<name>A0A843X623_COLES</name>
<organism evidence="2 3">
    <name type="scientific">Colocasia esculenta</name>
    <name type="common">Wild taro</name>
    <name type="synonym">Arum esculentum</name>
    <dbReference type="NCBI Taxonomy" id="4460"/>
    <lineage>
        <taxon>Eukaryota</taxon>
        <taxon>Viridiplantae</taxon>
        <taxon>Streptophyta</taxon>
        <taxon>Embryophyta</taxon>
        <taxon>Tracheophyta</taxon>
        <taxon>Spermatophyta</taxon>
        <taxon>Magnoliopsida</taxon>
        <taxon>Liliopsida</taxon>
        <taxon>Araceae</taxon>
        <taxon>Aroideae</taxon>
        <taxon>Colocasieae</taxon>
        <taxon>Colocasia</taxon>
    </lineage>
</organism>
<evidence type="ECO:0000256" key="1">
    <source>
        <dbReference type="SAM" id="MobiDB-lite"/>
    </source>
</evidence>
<dbReference type="AlphaFoldDB" id="A0A843X623"/>
<dbReference type="EMBL" id="NMUH01006353">
    <property type="protein sequence ID" value="MQM15081.1"/>
    <property type="molecule type" value="Genomic_DNA"/>
</dbReference>
<feature type="compositionally biased region" description="Low complexity" evidence="1">
    <location>
        <begin position="35"/>
        <end position="59"/>
    </location>
</feature>
<sequence length="59" mass="6732">MQPTVPPGYRCYNCDQLGPLIHNFPYPREYGYGRGVQQQQPQQPPAGRGTQPQAHAWHL</sequence>
<evidence type="ECO:0000313" key="3">
    <source>
        <dbReference type="Proteomes" id="UP000652761"/>
    </source>
</evidence>
<gene>
    <name evidence="2" type="ORF">Taro_048015</name>
</gene>
<accession>A0A843X623</accession>
<dbReference type="Proteomes" id="UP000652761">
    <property type="component" value="Unassembled WGS sequence"/>
</dbReference>
<proteinExistence type="predicted"/>
<evidence type="ECO:0000313" key="2">
    <source>
        <dbReference type="EMBL" id="MQM15081.1"/>
    </source>
</evidence>
<comment type="caution">
    <text evidence="2">The sequence shown here is derived from an EMBL/GenBank/DDBJ whole genome shotgun (WGS) entry which is preliminary data.</text>
</comment>
<feature type="region of interest" description="Disordered" evidence="1">
    <location>
        <begin position="28"/>
        <end position="59"/>
    </location>
</feature>
<protein>
    <submittedName>
        <fullName evidence="2">Uncharacterized protein</fullName>
    </submittedName>
</protein>
<reference evidence="2" key="1">
    <citation type="submission" date="2017-07" db="EMBL/GenBank/DDBJ databases">
        <title>Taro Niue Genome Assembly and Annotation.</title>
        <authorList>
            <person name="Atibalentja N."/>
            <person name="Keating K."/>
            <person name="Fields C.J."/>
        </authorList>
    </citation>
    <scope>NUCLEOTIDE SEQUENCE</scope>
    <source>
        <strain evidence="2">Niue_2</strain>
        <tissue evidence="2">Leaf</tissue>
    </source>
</reference>